<dbReference type="PANTHER" id="PTHR23026:SF123">
    <property type="entry name" value="NAD(P)H NITROREDUCTASE RV3131-RELATED"/>
    <property type="match status" value="1"/>
</dbReference>
<dbReference type="Proteomes" id="UP001519535">
    <property type="component" value="Unassembled WGS sequence"/>
</dbReference>
<reference evidence="2 3" key="1">
    <citation type="submission" date="2021-05" db="EMBL/GenBank/DDBJ databases">
        <title>Mycobacterium acidophilum sp. nov., an extremely acid-tolerant member of the genus Mycobacterium.</title>
        <authorList>
            <person name="Xia J."/>
        </authorList>
    </citation>
    <scope>NUCLEOTIDE SEQUENCE [LARGE SCALE GENOMIC DNA]</scope>
    <source>
        <strain evidence="2 3">M1</strain>
    </source>
</reference>
<dbReference type="InterPro" id="IPR050627">
    <property type="entry name" value="Nitroreductase/BluB"/>
</dbReference>
<dbReference type="Pfam" id="PF00881">
    <property type="entry name" value="Nitroreductase"/>
    <property type="match status" value="1"/>
</dbReference>
<evidence type="ECO:0000259" key="1">
    <source>
        <dbReference type="Pfam" id="PF00881"/>
    </source>
</evidence>
<dbReference type="SUPFAM" id="SSF55469">
    <property type="entry name" value="FMN-dependent nitroreductase-like"/>
    <property type="match status" value="1"/>
</dbReference>
<name>A0ABS5RMS1_9MYCO</name>
<dbReference type="InterPro" id="IPR000415">
    <property type="entry name" value="Nitroreductase-like"/>
</dbReference>
<accession>A0ABS5RMS1</accession>
<dbReference type="EMBL" id="JAHCLR010000031">
    <property type="protein sequence ID" value="MBS9534864.1"/>
    <property type="molecule type" value="Genomic_DNA"/>
</dbReference>
<protein>
    <submittedName>
        <fullName evidence="2">Nitroreductase family protein</fullName>
    </submittedName>
</protein>
<organism evidence="2 3">
    <name type="scientific">Mycolicibacter acidiphilus</name>
    <dbReference type="NCBI Taxonomy" id="2835306"/>
    <lineage>
        <taxon>Bacteria</taxon>
        <taxon>Bacillati</taxon>
        <taxon>Actinomycetota</taxon>
        <taxon>Actinomycetes</taxon>
        <taxon>Mycobacteriales</taxon>
        <taxon>Mycobacteriaceae</taxon>
        <taxon>Mycolicibacter</taxon>
    </lineage>
</organism>
<keyword evidence="3" id="KW-1185">Reference proteome</keyword>
<dbReference type="PANTHER" id="PTHR23026">
    <property type="entry name" value="NADPH NITROREDUCTASE"/>
    <property type="match status" value="1"/>
</dbReference>
<comment type="caution">
    <text evidence="2">The sequence shown here is derived from an EMBL/GenBank/DDBJ whole genome shotgun (WGS) entry which is preliminary data.</text>
</comment>
<feature type="domain" description="Nitroreductase" evidence="1">
    <location>
        <begin position="224"/>
        <end position="310"/>
    </location>
</feature>
<gene>
    <name evidence="2" type="ORF">KIH27_14825</name>
</gene>
<dbReference type="RefSeq" id="WP_214093732.1">
    <property type="nucleotide sequence ID" value="NZ_JAHCLR010000031.1"/>
</dbReference>
<evidence type="ECO:0000313" key="2">
    <source>
        <dbReference type="EMBL" id="MBS9534864.1"/>
    </source>
</evidence>
<evidence type="ECO:0000313" key="3">
    <source>
        <dbReference type="Proteomes" id="UP001519535"/>
    </source>
</evidence>
<sequence length="352" mass="37025">MSGQPAPPGDPIATSIRTALQLATRAPSVHNSQPWHWRVRGRTLELFAVPDLQLPSVDPDGRGLLLSCGAALHHCTVALAALGRQFRVHRLPDPTDRNLLASIELSASNTDQAPEQVDVALAAAIPRRRTDRRCYSDWPVSTADIALMGARAARAGVMLRQINALDRLSAVVNRAVSEHLADYEYLSELTTWSGRHGSVAGVPAGSVPAPQADSPITGRIFAGPALAQPAGAAPGADHAAMLALGTEDDDRLAQLRAGEATSVVLLTATALGLASCPITEPLEIAETRAVVRGDVFGTSGYPQMLLRVGWAPINADPLPATPRRSLDDTVDWAVEAEPGAECPGGEVGEVYV</sequence>
<dbReference type="InterPro" id="IPR029479">
    <property type="entry name" value="Nitroreductase"/>
</dbReference>
<dbReference type="NCBIfam" id="NF047509">
    <property type="entry name" value="Rv3131_FMN_oxido"/>
    <property type="match status" value="1"/>
</dbReference>
<dbReference type="Gene3D" id="3.40.109.10">
    <property type="entry name" value="NADH Oxidase"/>
    <property type="match status" value="1"/>
</dbReference>
<proteinExistence type="predicted"/>